<keyword evidence="6" id="KW-0808">Transferase</keyword>
<keyword evidence="7" id="KW-0598">Phosphotransferase system</keyword>
<evidence type="ECO:0000259" key="9">
    <source>
        <dbReference type="PROSITE" id="PS51096"/>
    </source>
</evidence>
<evidence type="ECO:0000256" key="5">
    <source>
        <dbReference type="ARBA" id="ARBA00022597"/>
    </source>
</evidence>
<comment type="caution">
    <text evidence="10">The sequence shown here is derived from an EMBL/GenBank/DDBJ whole genome shotgun (WGS) entry which is preliminary data.</text>
</comment>
<accession>W7CXG8</accession>
<dbReference type="STRING" id="1265861.BCAMP_03760"/>
<evidence type="ECO:0000313" key="10">
    <source>
        <dbReference type="EMBL" id="EUJ41390.1"/>
    </source>
</evidence>
<keyword evidence="8" id="KW-0418">Kinase</keyword>
<dbReference type="CDD" id="cd00006">
    <property type="entry name" value="PTS_IIA_man"/>
    <property type="match status" value="1"/>
</dbReference>
<comment type="subcellular location">
    <subcellularLocation>
        <location evidence="1">Cytoplasm</location>
    </subcellularLocation>
</comment>
<dbReference type="InterPro" id="IPR036662">
    <property type="entry name" value="PTS_EIIA_man-typ_sf"/>
</dbReference>
<evidence type="ECO:0000256" key="1">
    <source>
        <dbReference type="ARBA" id="ARBA00004496"/>
    </source>
</evidence>
<dbReference type="Proteomes" id="UP000019243">
    <property type="component" value="Unassembled WGS sequence"/>
</dbReference>
<dbReference type="NCBIfam" id="TIGR00824">
    <property type="entry name" value="EIIA-man"/>
    <property type="match status" value="1"/>
</dbReference>
<dbReference type="GO" id="GO:0005737">
    <property type="term" value="C:cytoplasm"/>
    <property type="evidence" value="ECO:0007669"/>
    <property type="project" value="UniProtKB-SubCell"/>
</dbReference>
<dbReference type="EMBL" id="AODH01000012">
    <property type="protein sequence ID" value="EUJ41390.1"/>
    <property type="molecule type" value="Genomic_DNA"/>
</dbReference>
<keyword evidence="5" id="KW-0762">Sugar transport</keyword>
<name>W7CXG8_9LIST</name>
<dbReference type="SUPFAM" id="SSF53062">
    <property type="entry name" value="PTS system fructose IIA component-like"/>
    <property type="match status" value="1"/>
</dbReference>
<evidence type="ECO:0000256" key="7">
    <source>
        <dbReference type="ARBA" id="ARBA00022683"/>
    </source>
</evidence>
<keyword evidence="4" id="KW-0597">Phosphoprotein</keyword>
<evidence type="ECO:0000313" key="11">
    <source>
        <dbReference type="Proteomes" id="UP000019243"/>
    </source>
</evidence>
<evidence type="ECO:0000256" key="3">
    <source>
        <dbReference type="ARBA" id="ARBA00022490"/>
    </source>
</evidence>
<dbReference type="PANTHER" id="PTHR33799">
    <property type="entry name" value="PTS PERMEASE-RELATED-RELATED"/>
    <property type="match status" value="1"/>
</dbReference>
<reference evidence="10 11" key="1">
    <citation type="submission" date="2012-12" db="EMBL/GenBank/DDBJ databases">
        <title>Novel taxa of Listeriaceae from agricultural environments in the United States.</title>
        <authorList>
            <person name="den Bakker H.C."/>
            <person name="Allred A."/>
            <person name="Warchocki S."/>
            <person name="Wright E.M."/>
            <person name="Burrell A."/>
            <person name="Nightingale K.K."/>
            <person name="Kephart D."/>
            <person name="Wiedmann M."/>
        </authorList>
    </citation>
    <scope>NUCLEOTIDE SEQUENCE [LARGE SCALE GENOMIC DNA]</scope>
    <source>
        <strain evidence="10 11">FSL F6-1037</strain>
    </source>
</reference>
<dbReference type="Pfam" id="PF03610">
    <property type="entry name" value="EIIA-man"/>
    <property type="match status" value="1"/>
</dbReference>
<feature type="domain" description="PTS EIIA type-4" evidence="9">
    <location>
        <begin position="2"/>
        <end position="125"/>
    </location>
</feature>
<dbReference type="PANTHER" id="PTHR33799:SF1">
    <property type="entry name" value="PTS SYSTEM MANNOSE-SPECIFIC EIIAB COMPONENT-RELATED"/>
    <property type="match status" value="1"/>
</dbReference>
<dbReference type="PROSITE" id="PS51096">
    <property type="entry name" value="PTS_EIIA_TYPE_4"/>
    <property type="match status" value="1"/>
</dbReference>
<keyword evidence="2" id="KW-0813">Transport</keyword>
<keyword evidence="3" id="KW-0963">Cytoplasm</keyword>
<dbReference type="PATRIC" id="fig|1265861.3.peg.735"/>
<organism evidence="10 11">
    <name type="scientific">Brochothrix campestris FSL F6-1037</name>
    <dbReference type="NCBI Taxonomy" id="1265861"/>
    <lineage>
        <taxon>Bacteria</taxon>
        <taxon>Bacillati</taxon>
        <taxon>Bacillota</taxon>
        <taxon>Bacilli</taxon>
        <taxon>Bacillales</taxon>
        <taxon>Listeriaceae</taxon>
        <taxon>Brochothrix</taxon>
    </lineage>
</organism>
<proteinExistence type="predicted"/>
<evidence type="ECO:0000256" key="4">
    <source>
        <dbReference type="ARBA" id="ARBA00022553"/>
    </source>
</evidence>
<sequence>MTVAIVIGTHGASAEQLLKSTEMIIGEQTNVGVIDFMPGENADTLVDKLKDEANTLDTSDGLLFLVDLFGGSPFNAASRIVIEHENADVVTGVNIPMLLETLSMRSAQSLPELVETALTAGAFGIKSLKAGLAAAANEEENEEEL</sequence>
<dbReference type="GO" id="GO:0009401">
    <property type="term" value="P:phosphoenolpyruvate-dependent sugar phosphotransferase system"/>
    <property type="evidence" value="ECO:0007669"/>
    <property type="project" value="UniProtKB-KW"/>
</dbReference>
<dbReference type="InterPro" id="IPR033887">
    <property type="entry name" value="PTS_IIA_man"/>
</dbReference>
<gene>
    <name evidence="10" type="ORF">BCAMP_03760</name>
</gene>
<protein>
    <submittedName>
        <fullName evidence="10">PTS system mannose-specific transporter subunit IIA</fullName>
    </submittedName>
</protein>
<evidence type="ECO:0000256" key="6">
    <source>
        <dbReference type="ARBA" id="ARBA00022679"/>
    </source>
</evidence>
<dbReference type="GO" id="GO:0016773">
    <property type="term" value="F:phosphotransferase activity, alcohol group as acceptor"/>
    <property type="evidence" value="ECO:0007669"/>
    <property type="project" value="InterPro"/>
</dbReference>
<dbReference type="InterPro" id="IPR013789">
    <property type="entry name" value="PTS_EIIA_man"/>
</dbReference>
<dbReference type="GO" id="GO:0016020">
    <property type="term" value="C:membrane"/>
    <property type="evidence" value="ECO:0007669"/>
    <property type="project" value="InterPro"/>
</dbReference>
<dbReference type="Gene3D" id="3.40.50.510">
    <property type="entry name" value="Phosphotransferase system, mannose-type IIA component"/>
    <property type="match status" value="1"/>
</dbReference>
<dbReference type="RefSeq" id="WP_035313665.1">
    <property type="nucleotide sequence ID" value="NZ_AODH01000012.1"/>
</dbReference>
<evidence type="ECO:0000256" key="8">
    <source>
        <dbReference type="ARBA" id="ARBA00022777"/>
    </source>
</evidence>
<dbReference type="InterPro" id="IPR004701">
    <property type="entry name" value="PTS_EIIA_man-typ"/>
</dbReference>
<dbReference type="GO" id="GO:0016301">
    <property type="term" value="F:kinase activity"/>
    <property type="evidence" value="ECO:0007669"/>
    <property type="project" value="UniProtKB-KW"/>
</dbReference>
<dbReference type="InterPro" id="IPR051471">
    <property type="entry name" value="Bacterial_PTS_sugar_comp"/>
</dbReference>
<keyword evidence="11" id="KW-1185">Reference proteome</keyword>
<dbReference type="AlphaFoldDB" id="W7CXG8"/>
<evidence type="ECO:0000256" key="2">
    <source>
        <dbReference type="ARBA" id="ARBA00022448"/>
    </source>
</evidence>